<dbReference type="InterPro" id="IPR032305">
    <property type="entry name" value="GTP-bd_M"/>
</dbReference>
<evidence type="ECO:0000256" key="12">
    <source>
        <dbReference type="SAM" id="MobiDB-lite"/>
    </source>
</evidence>
<evidence type="ECO:0000256" key="6">
    <source>
        <dbReference type="ARBA" id="ARBA00022833"/>
    </source>
</evidence>
<feature type="region of interest" description="Disordered" evidence="12">
    <location>
        <begin position="1"/>
        <end position="43"/>
    </location>
</feature>
<feature type="domain" description="MYST-type HAT" evidence="15">
    <location>
        <begin position="263"/>
        <end position="527"/>
    </location>
</feature>
<dbReference type="GO" id="GO:0004402">
    <property type="term" value="F:histone acetyltransferase activity"/>
    <property type="evidence" value="ECO:0007669"/>
    <property type="project" value="InterPro"/>
</dbReference>
<dbReference type="Pfam" id="PF17772">
    <property type="entry name" value="zf-MYST"/>
    <property type="match status" value="1"/>
</dbReference>
<proteinExistence type="inferred from homology"/>
<dbReference type="Pfam" id="PF01853">
    <property type="entry name" value="MOZ_SAS"/>
    <property type="match status" value="1"/>
</dbReference>
<dbReference type="Pfam" id="PF16360">
    <property type="entry name" value="GTP-bdg_M"/>
    <property type="match status" value="1"/>
</dbReference>
<dbReference type="SUPFAM" id="SSF55729">
    <property type="entry name" value="Acyl-CoA N-acyltransferases (Nat)"/>
    <property type="match status" value="1"/>
</dbReference>
<dbReference type="Gene3D" id="3.30.60.60">
    <property type="entry name" value="N-acetyl transferase-like"/>
    <property type="match status" value="1"/>
</dbReference>
<evidence type="ECO:0000259" key="13">
    <source>
        <dbReference type="PROSITE" id="PS50089"/>
    </source>
</evidence>
<keyword evidence="8" id="KW-0007">Acetylation</keyword>
<protein>
    <recommendedName>
        <fullName evidence="2">histone acetyltransferase</fullName>
        <ecNumber evidence="2">2.3.1.48</ecNumber>
    </recommendedName>
</protein>
<feature type="domain" description="RING-type" evidence="13">
    <location>
        <begin position="99"/>
        <end position="141"/>
    </location>
</feature>
<dbReference type="PROSITE" id="PS51726">
    <property type="entry name" value="MYST_HAT"/>
    <property type="match status" value="1"/>
</dbReference>
<evidence type="ECO:0000256" key="8">
    <source>
        <dbReference type="ARBA" id="ARBA00022990"/>
    </source>
</evidence>
<dbReference type="FunFam" id="3.40.50.300:FF:000886">
    <property type="entry name" value="Putative GTP-binding protein 6"/>
    <property type="match status" value="1"/>
</dbReference>
<dbReference type="InterPro" id="IPR002717">
    <property type="entry name" value="HAT_MYST-type"/>
</dbReference>
<dbReference type="Pfam" id="PF13167">
    <property type="entry name" value="GTP-bdg_N"/>
    <property type="match status" value="1"/>
</dbReference>
<comment type="caution">
    <text evidence="16">The sequence shown here is derived from an EMBL/GenBank/DDBJ whole genome shotgun (WGS) entry which is preliminary data.</text>
</comment>
<gene>
    <name evidence="16" type="ORF">QR680_004922</name>
</gene>
<evidence type="ECO:0000256" key="10">
    <source>
        <dbReference type="PIRSR" id="PIRSR602717-51"/>
    </source>
</evidence>
<dbReference type="SUPFAM" id="SSF52540">
    <property type="entry name" value="P-loop containing nucleoside triphosphate hydrolases"/>
    <property type="match status" value="1"/>
</dbReference>
<evidence type="ECO:0000256" key="11">
    <source>
        <dbReference type="PROSITE-ProRule" id="PRU00175"/>
    </source>
</evidence>
<dbReference type="CDD" id="cd16448">
    <property type="entry name" value="RING-H2"/>
    <property type="match status" value="1"/>
</dbReference>
<evidence type="ECO:0000313" key="16">
    <source>
        <dbReference type="EMBL" id="KAK0410060.1"/>
    </source>
</evidence>
<keyword evidence="9" id="KW-0342">GTP-binding</keyword>
<evidence type="ECO:0000256" key="1">
    <source>
        <dbReference type="ARBA" id="ARBA00010107"/>
    </source>
</evidence>
<dbReference type="InterPro" id="IPR001841">
    <property type="entry name" value="Znf_RING"/>
</dbReference>
<dbReference type="CDD" id="cd15489">
    <property type="entry name" value="PHD_SF"/>
    <property type="match status" value="1"/>
</dbReference>
<dbReference type="InterPro" id="IPR013083">
    <property type="entry name" value="Znf_RING/FYVE/PHD"/>
</dbReference>
<dbReference type="InterPro" id="IPR001965">
    <property type="entry name" value="Znf_PHD"/>
</dbReference>
<dbReference type="InterPro" id="IPR011011">
    <property type="entry name" value="Znf_FYVE_PHD"/>
</dbReference>
<dbReference type="SMART" id="SM00249">
    <property type="entry name" value="PHD"/>
    <property type="match status" value="2"/>
</dbReference>
<dbReference type="Pfam" id="PF01926">
    <property type="entry name" value="MMR_HSR1"/>
    <property type="match status" value="1"/>
</dbReference>
<dbReference type="PANTHER" id="PTHR10229">
    <property type="entry name" value="GTP-BINDING PROTEIN HFLX"/>
    <property type="match status" value="1"/>
</dbReference>
<dbReference type="InterPro" id="IPR025121">
    <property type="entry name" value="GTPase_HflX_N"/>
</dbReference>
<dbReference type="GO" id="GO:0005525">
    <property type="term" value="F:GTP binding"/>
    <property type="evidence" value="ECO:0007669"/>
    <property type="project" value="UniProtKB-KW"/>
</dbReference>
<feature type="region of interest" description="Disordered" evidence="12">
    <location>
        <begin position="243"/>
        <end position="266"/>
    </location>
</feature>
<feature type="domain" description="Hflx-type G" evidence="14">
    <location>
        <begin position="807"/>
        <end position="976"/>
    </location>
</feature>
<evidence type="ECO:0000259" key="15">
    <source>
        <dbReference type="PROSITE" id="PS51726"/>
    </source>
</evidence>
<dbReference type="GO" id="GO:0005737">
    <property type="term" value="C:cytoplasm"/>
    <property type="evidence" value="ECO:0007669"/>
    <property type="project" value="TreeGrafter"/>
</dbReference>
<accession>A0AA39LUR8</accession>
<dbReference type="EC" id="2.3.1.48" evidence="2"/>
<keyword evidence="5 11" id="KW-0863">Zinc-finger</keyword>
<feature type="active site" description="Proton donor/acceptor" evidence="10">
    <location>
        <position position="441"/>
    </location>
</feature>
<keyword evidence="3" id="KW-0479">Metal-binding</keyword>
<dbReference type="InterPro" id="IPR027417">
    <property type="entry name" value="P-loop_NTPase"/>
</dbReference>
<dbReference type="GO" id="GO:0008270">
    <property type="term" value="F:zinc ion binding"/>
    <property type="evidence" value="ECO:0007669"/>
    <property type="project" value="UniProtKB-KW"/>
</dbReference>
<dbReference type="Proteomes" id="UP001175271">
    <property type="component" value="Unassembled WGS sequence"/>
</dbReference>
<dbReference type="InterPro" id="IPR016496">
    <property type="entry name" value="GTPase_HflX"/>
</dbReference>
<evidence type="ECO:0000256" key="4">
    <source>
        <dbReference type="ARBA" id="ARBA00022741"/>
    </source>
</evidence>
<keyword evidence="6" id="KW-0862">Zinc</keyword>
<evidence type="ECO:0000259" key="14">
    <source>
        <dbReference type="PROSITE" id="PS51705"/>
    </source>
</evidence>
<dbReference type="PROSITE" id="PS50089">
    <property type="entry name" value="ZF_RING_2"/>
    <property type="match status" value="1"/>
</dbReference>
<organism evidence="16 17">
    <name type="scientific">Steinernema hermaphroditum</name>
    <dbReference type="NCBI Taxonomy" id="289476"/>
    <lineage>
        <taxon>Eukaryota</taxon>
        <taxon>Metazoa</taxon>
        <taxon>Ecdysozoa</taxon>
        <taxon>Nematoda</taxon>
        <taxon>Chromadorea</taxon>
        <taxon>Rhabditida</taxon>
        <taxon>Tylenchina</taxon>
        <taxon>Panagrolaimomorpha</taxon>
        <taxon>Strongyloidoidea</taxon>
        <taxon>Steinernematidae</taxon>
        <taxon>Steinernema</taxon>
    </lineage>
</organism>
<dbReference type="InterPro" id="IPR036388">
    <property type="entry name" value="WH-like_DNA-bd_sf"/>
</dbReference>
<dbReference type="PROSITE" id="PS51705">
    <property type="entry name" value="G_HFLX"/>
    <property type="match status" value="1"/>
</dbReference>
<feature type="compositionally biased region" description="Pro residues" evidence="12">
    <location>
        <begin position="251"/>
        <end position="260"/>
    </location>
</feature>
<keyword evidence="17" id="KW-1185">Reference proteome</keyword>
<evidence type="ECO:0000256" key="7">
    <source>
        <dbReference type="ARBA" id="ARBA00022842"/>
    </source>
</evidence>
<dbReference type="AlphaFoldDB" id="A0AA39LUR8"/>
<dbReference type="GO" id="GO:0006355">
    <property type="term" value="P:regulation of DNA-templated transcription"/>
    <property type="evidence" value="ECO:0007669"/>
    <property type="project" value="InterPro"/>
</dbReference>
<evidence type="ECO:0000256" key="2">
    <source>
        <dbReference type="ARBA" id="ARBA00013184"/>
    </source>
</evidence>
<dbReference type="InterPro" id="IPR042108">
    <property type="entry name" value="GTPase_HflX_N_sf"/>
</dbReference>
<evidence type="ECO:0000313" key="17">
    <source>
        <dbReference type="Proteomes" id="UP001175271"/>
    </source>
</evidence>
<evidence type="ECO:0000256" key="9">
    <source>
        <dbReference type="ARBA" id="ARBA00023134"/>
    </source>
</evidence>
<dbReference type="Gene3D" id="1.10.10.10">
    <property type="entry name" value="Winged helix-like DNA-binding domain superfamily/Winged helix DNA-binding domain"/>
    <property type="match status" value="1"/>
</dbReference>
<evidence type="ECO:0000256" key="5">
    <source>
        <dbReference type="ARBA" id="ARBA00022771"/>
    </source>
</evidence>
<dbReference type="EMBL" id="JAUCMV010000003">
    <property type="protein sequence ID" value="KAK0410060.1"/>
    <property type="molecule type" value="Genomic_DNA"/>
</dbReference>
<dbReference type="PANTHER" id="PTHR10229:SF0">
    <property type="entry name" value="GTP-BINDING PROTEIN 6-RELATED"/>
    <property type="match status" value="1"/>
</dbReference>
<dbReference type="Gene3D" id="3.40.50.11060">
    <property type="entry name" value="GTPase HflX, N-terminal domain"/>
    <property type="match status" value="1"/>
</dbReference>
<dbReference type="Gene3D" id="3.40.630.30">
    <property type="match status" value="1"/>
</dbReference>
<dbReference type="SUPFAM" id="SSF57903">
    <property type="entry name" value="FYVE/PHD zinc finger"/>
    <property type="match status" value="2"/>
</dbReference>
<dbReference type="InterPro" id="IPR040706">
    <property type="entry name" value="Zf-MYST"/>
</dbReference>
<dbReference type="InterPro" id="IPR030394">
    <property type="entry name" value="G_HFLX_dom"/>
</dbReference>
<feature type="compositionally biased region" description="Basic residues" evidence="12">
    <location>
        <begin position="15"/>
        <end position="34"/>
    </location>
</feature>
<keyword evidence="4" id="KW-0547">Nucleotide-binding</keyword>
<dbReference type="Gene3D" id="3.30.40.10">
    <property type="entry name" value="Zinc/RING finger domain, C3HC4 (zinc finger)"/>
    <property type="match status" value="1"/>
</dbReference>
<name>A0AA39LUR8_9BILA</name>
<dbReference type="GO" id="GO:0043022">
    <property type="term" value="F:ribosome binding"/>
    <property type="evidence" value="ECO:0007669"/>
    <property type="project" value="TreeGrafter"/>
</dbReference>
<comment type="similarity">
    <text evidence="1">Belongs to the MYST (SAS/MOZ) family.</text>
</comment>
<sequence>MLKNGRKKPEEEKGRKMKKARKEKKNRKNKHSPMKTRALEKKDKKETKSACRVCVEEDGDLIKCARCPAEIHMTKKCIGLRELKYVEPGKWICPRCALCHICNKFIDDASNRICFHCGHAFHGHCAPKTSSSVDEWLCDLCCPFIGEADASSVKLPLAKISRTPNRKPRKSVSATQRLPWCPGLQEQRDQIHNSIVDHYKRCHNISVSSDEMDPEKPSTSRHEDDFVVVTDTDWELHNAATNSHLDMVDDPPSPELPLHPSPESSESEQYINYFNGRSKCIYQSPYPDEIRNAPEIYVCAFCLRSYSDKPEYVNHANCCKWRHPPGNEIYRDVAERISVFEVDGIVEREYCRQLCLLAKVFLSSKTLYHEVDTFKFYILCEHTTKGFVIRGYFSKEKNPSKNNNLSCLLTLPVARRSGYGKLLIDLSYQLSLREKKIGSPEHPLSDLGLLTYRSYWKAVIFAHIRKMKNNKETVFSVKDLSHATGIHQSDLLQTLVESRIIHFRKESSNCFLNPVEPRILRALVDDPPKNCQTRIINMEAGKPAVSRNKVHNMLRRLLRLPRLASWRGCSSSMESSESPLSERYRQLVTESGAALSPEDARHSFLVIHPKIRWGENSAPKTTNSELQLAEAITLVRTLPGFTVANSVIVGTDYNTKKKRIWGAGRLDALVEVKNRHHVSAVMINVDILSPLQQSELHGVFGCPIYDRYNVVLLIFKHYARTKEAKLQIELAEIPYIRHRMRYFDNSDENQSVLNVKFGVVKSNSGADKYELLRQHEQSIRKKLKLAVESKTEEIERRTPRGTVVKPAVVSVIGYTNAGKTTMIKKLTGSTSLQGEDRLFATLDTSLHSAILPSRRHVMFADTIGFISQLPVQLFSSFSATLSHVVHSDVLIHIHDVSHPDVLAQRENVLETLQNLHIDESLVNNMISVGNKVDKLKDSSTIEKLKDLGVTHFSSCVSGEGIPELITTIDEVYMKITGSRPRRLKLKPESKAIPYLYREQLVSSEPYPSECGRFLVFDVFMSDEQMAKFQAHVGILKTKRVR</sequence>
<dbReference type="Gene3D" id="3.40.50.300">
    <property type="entry name" value="P-loop containing nucleotide triphosphate hydrolases"/>
    <property type="match status" value="1"/>
</dbReference>
<evidence type="ECO:0000256" key="3">
    <source>
        <dbReference type="ARBA" id="ARBA00022723"/>
    </source>
</evidence>
<dbReference type="InterPro" id="IPR006073">
    <property type="entry name" value="GTP-bd"/>
</dbReference>
<reference evidence="16" key="1">
    <citation type="submission" date="2023-06" db="EMBL/GenBank/DDBJ databases">
        <title>Genomic analysis of the entomopathogenic nematode Steinernema hermaphroditum.</title>
        <authorList>
            <person name="Schwarz E.M."/>
            <person name="Heppert J.K."/>
            <person name="Baniya A."/>
            <person name="Schwartz H.T."/>
            <person name="Tan C.-H."/>
            <person name="Antoshechkin I."/>
            <person name="Sternberg P.W."/>
            <person name="Goodrich-Blair H."/>
            <person name="Dillman A.R."/>
        </authorList>
    </citation>
    <scope>NUCLEOTIDE SEQUENCE</scope>
    <source>
        <strain evidence="16">PS9179</strain>
        <tissue evidence="16">Whole animal</tissue>
    </source>
</reference>
<keyword evidence="7" id="KW-0460">Magnesium</keyword>
<dbReference type="InterPro" id="IPR016181">
    <property type="entry name" value="Acyl_CoA_acyltransferase"/>
</dbReference>
<dbReference type="NCBIfam" id="TIGR03156">
    <property type="entry name" value="GTP_HflX"/>
    <property type="match status" value="1"/>
</dbReference>